<reference evidence="6 7" key="1">
    <citation type="submission" date="2023-08" db="EMBL/GenBank/DDBJ databases">
        <title>Black Yeasts Isolated from many extreme environments.</title>
        <authorList>
            <person name="Coleine C."/>
            <person name="Stajich J.E."/>
            <person name="Selbmann L."/>
        </authorList>
    </citation>
    <scope>NUCLEOTIDE SEQUENCE [LARGE SCALE GENOMIC DNA]</scope>
    <source>
        <strain evidence="6 7">CCFEE 5935</strain>
    </source>
</reference>
<feature type="transmembrane region" description="Helical" evidence="5">
    <location>
        <begin position="239"/>
        <end position="259"/>
    </location>
</feature>
<dbReference type="RefSeq" id="XP_064658751.1">
    <property type="nucleotide sequence ID" value="XM_064802626.1"/>
</dbReference>
<dbReference type="EMBL" id="JAVRRT010000008">
    <property type="protein sequence ID" value="KAK5169405.1"/>
    <property type="molecule type" value="Genomic_DNA"/>
</dbReference>
<dbReference type="InterPro" id="IPR036259">
    <property type="entry name" value="MFS_trans_sf"/>
</dbReference>
<dbReference type="SUPFAM" id="SSF103473">
    <property type="entry name" value="MFS general substrate transporter"/>
    <property type="match status" value="1"/>
</dbReference>
<feature type="transmembrane region" description="Helical" evidence="5">
    <location>
        <begin position="204"/>
        <end position="227"/>
    </location>
</feature>
<proteinExistence type="predicted"/>
<evidence type="ECO:0000313" key="7">
    <source>
        <dbReference type="Proteomes" id="UP001337655"/>
    </source>
</evidence>
<dbReference type="GeneID" id="89926722"/>
<protein>
    <submittedName>
        <fullName evidence="6">Uncharacterized protein</fullName>
    </submittedName>
</protein>
<keyword evidence="2 5" id="KW-0812">Transmembrane</keyword>
<dbReference type="Gene3D" id="1.20.1250.20">
    <property type="entry name" value="MFS general substrate transporter like domains"/>
    <property type="match status" value="1"/>
</dbReference>
<dbReference type="Proteomes" id="UP001337655">
    <property type="component" value="Unassembled WGS sequence"/>
</dbReference>
<dbReference type="GO" id="GO:0022857">
    <property type="term" value="F:transmembrane transporter activity"/>
    <property type="evidence" value="ECO:0007669"/>
    <property type="project" value="TreeGrafter"/>
</dbReference>
<feature type="transmembrane region" description="Helical" evidence="5">
    <location>
        <begin position="144"/>
        <end position="164"/>
    </location>
</feature>
<comment type="caution">
    <text evidence="6">The sequence shown here is derived from an EMBL/GenBank/DDBJ whole genome shotgun (WGS) entry which is preliminary data.</text>
</comment>
<dbReference type="PANTHER" id="PTHR23502">
    <property type="entry name" value="MAJOR FACILITATOR SUPERFAMILY"/>
    <property type="match status" value="1"/>
</dbReference>
<comment type="subcellular location">
    <subcellularLocation>
        <location evidence="1">Membrane</location>
        <topology evidence="1">Multi-pass membrane protein</topology>
    </subcellularLocation>
</comment>
<feature type="transmembrane region" description="Helical" evidence="5">
    <location>
        <begin position="100"/>
        <end position="123"/>
    </location>
</feature>
<dbReference type="AlphaFoldDB" id="A0AAV9PCK2"/>
<evidence type="ECO:0000256" key="3">
    <source>
        <dbReference type="ARBA" id="ARBA00022989"/>
    </source>
</evidence>
<evidence type="ECO:0000256" key="2">
    <source>
        <dbReference type="ARBA" id="ARBA00022692"/>
    </source>
</evidence>
<evidence type="ECO:0000256" key="4">
    <source>
        <dbReference type="ARBA" id="ARBA00023136"/>
    </source>
</evidence>
<accession>A0AAV9PCK2</accession>
<dbReference type="PANTHER" id="PTHR23502:SF47">
    <property type="entry name" value="MAJOR FACILITATOR SUPERFAMILY (MFS) PROFILE DOMAIN-CONTAINING PROTEIN-RELATED"/>
    <property type="match status" value="1"/>
</dbReference>
<dbReference type="GO" id="GO:0005886">
    <property type="term" value="C:plasma membrane"/>
    <property type="evidence" value="ECO:0007669"/>
    <property type="project" value="TreeGrafter"/>
</dbReference>
<feature type="transmembrane region" description="Helical" evidence="5">
    <location>
        <begin position="170"/>
        <end position="197"/>
    </location>
</feature>
<gene>
    <name evidence="6" type="ORF">LTR77_005380</name>
</gene>
<evidence type="ECO:0000256" key="1">
    <source>
        <dbReference type="ARBA" id="ARBA00004141"/>
    </source>
</evidence>
<evidence type="ECO:0000313" key="6">
    <source>
        <dbReference type="EMBL" id="KAK5169405.1"/>
    </source>
</evidence>
<keyword evidence="7" id="KW-1185">Reference proteome</keyword>
<organism evidence="6 7">
    <name type="scientific">Saxophila tyrrhenica</name>
    <dbReference type="NCBI Taxonomy" id="1690608"/>
    <lineage>
        <taxon>Eukaryota</taxon>
        <taxon>Fungi</taxon>
        <taxon>Dikarya</taxon>
        <taxon>Ascomycota</taxon>
        <taxon>Pezizomycotina</taxon>
        <taxon>Dothideomycetes</taxon>
        <taxon>Dothideomycetidae</taxon>
        <taxon>Mycosphaerellales</taxon>
        <taxon>Extremaceae</taxon>
        <taxon>Saxophila</taxon>
    </lineage>
</organism>
<keyword evidence="4 5" id="KW-0472">Membrane</keyword>
<feature type="transmembrane region" description="Helical" evidence="5">
    <location>
        <begin position="62"/>
        <end position="88"/>
    </location>
</feature>
<name>A0AAV9PCK2_9PEZI</name>
<keyword evidence="3 5" id="KW-1133">Transmembrane helix</keyword>
<evidence type="ECO:0000256" key="5">
    <source>
        <dbReference type="SAM" id="Phobius"/>
    </source>
</evidence>
<sequence length="276" mass="30569">MILFLPETYGPTILGWKASALRRSTRDSRYRGPLESATATSFGRKLYEALQRPTSILVTEPIVMVLTAYLTFVYIVSFSFFTGAPFIFTGSYGFDQGSAYLMFVSMVIGRWVYAVCTPLYGILIGREYKKAAAEGKAHAEPEAMLWWAMIAAPILPTCLFRLAWSDFPSVSYWSPIVACAFFGFSLLSVFLSIYVYLIQAFTRYAASALVAVTLVRYTLGGCMVIVAMPTYRNLGDHHATTILAAVAASFTPVPFLLYFKGQSIRGASRRIGKSQV</sequence>